<evidence type="ECO:0000313" key="2">
    <source>
        <dbReference type="EMBL" id="MEX0371827.1"/>
    </source>
</evidence>
<gene>
    <name evidence="2" type="ORF">V6X51_00030</name>
</gene>
<dbReference type="SUPFAM" id="SSF143120">
    <property type="entry name" value="YefM-like"/>
    <property type="match status" value="1"/>
</dbReference>
<accession>A0ABV3RUD3</accession>
<sequence>MSDLTDSELETQGVFAIEAALKNETEAVVSVRGERRYVVMDMTRYTHLRECELAVALAESRADLDAGRFVRESVDDHLQRISEAE</sequence>
<dbReference type="RefSeq" id="WP_159321985.1">
    <property type="nucleotide sequence ID" value="NZ_JBAKFG010000001.1"/>
</dbReference>
<evidence type="ECO:0008006" key="4">
    <source>
        <dbReference type="Google" id="ProtNLM"/>
    </source>
</evidence>
<organism evidence="2 3">
    <name type="scientific">Spiribacter roseus</name>
    <dbReference type="NCBI Taxonomy" id="1855875"/>
    <lineage>
        <taxon>Bacteria</taxon>
        <taxon>Pseudomonadati</taxon>
        <taxon>Pseudomonadota</taxon>
        <taxon>Gammaproteobacteria</taxon>
        <taxon>Chromatiales</taxon>
        <taxon>Ectothiorhodospiraceae</taxon>
        <taxon>Spiribacter</taxon>
    </lineage>
</organism>
<proteinExistence type="inferred from homology"/>
<comment type="caution">
    <text evidence="2">The sequence shown here is derived from an EMBL/GenBank/DDBJ whole genome shotgun (WGS) entry which is preliminary data.</text>
</comment>
<dbReference type="InterPro" id="IPR036165">
    <property type="entry name" value="YefM-like_sf"/>
</dbReference>
<name>A0ABV3RUD3_9GAMM</name>
<reference evidence="2 3" key="1">
    <citation type="submission" date="2024-02" db="EMBL/GenBank/DDBJ databases">
        <title>New especies of Spiribacter isolated from saline water.</title>
        <authorList>
            <person name="Leon M.J."/>
            <person name="De La Haba R."/>
            <person name="Sanchez-Porro C."/>
            <person name="Ventosa A."/>
        </authorList>
    </citation>
    <scope>NUCLEOTIDE SEQUENCE [LARGE SCALE GENOMIC DNA]</scope>
    <source>
        <strain evidence="3">ag22IC6-196</strain>
    </source>
</reference>
<comment type="similarity">
    <text evidence="1">Belongs to the phD/YefM antitoxin family.</text>
</comment>
<dbReference type="Proteomes" id="UP001556636">
    <property type="component" value="Unassembled WGS sequence"/>
</dbReference>
<evidence type="ECO:0000313" key="3">
    <source>
        <dbReference type="Proteomes" id="UP001556636"/>
    </source>
</evidence>
<keyword evidence="3" id="KW-1185">Reference proteome</keyword>
<evidence type="ECO:0000256" key="1">
    <source>
        <dbReference type="ARBA" id="ARBA00009981"/>
    </source>
</evidence>
<dbReference type="EMBL" id="JBAKFG010000001">
    <property type="protein sequence ID" value="MEX0371827.1"/>
    <property type="molecule type" value="Genomic_DNA"/>
</dbReference>
<protein>
    <recommendedName>
        <fullName evidence="4">Type II toxin-antitoxin system Phd/YefM family antitoxin</fullName>
    </recommendedName>
</protein>